<dbReference type="SUPFAM" id="SSF63380">
    <property type="entry name" value="Riboflavin synthase domain-like"/>
    <property type="match status" value="2"/>
</dbReference>
<feature type="domain" description="Lumazine-binding" evidence="11">
    <location>
        <begin position="98"/>
        <end position="194"/>
    </location>
</feature>
<keyword evidence="13" id="KW-1185">Reference proteome</keyword>
<comment type="pathway">
    <text evidence="3">Cofactor biosynthesis; riboflavin biosynthesis; riboflavin from 2-hydroxy-3-oxobutyl phosphate and 5-amino-6-(D-ribitylamino)uracil: step 2/2.</text>
</comment>
<protein>
    <recommendedName>
        <fullName evidence="5 9">Riboflavin synthase</fullName>
        <ecNumber evidence="4 9">2.5.1.9</ecNumber>
    </recommendedName>
</protein>
<accession>A0ABW4XUC1</accession>
<dbReference type="CDD" id="cd00402">
    <property type="entry name" value="Riboflavin_synthase_like"/>
    <property type="match status" value="1"/>
</dbReference>
<keyword evidence="8" id="KW-0677">Repeat</keyword>
<evidence type="ECO:0000256" key="6">
    <source>
        <dbReference type="ARBA" id="ARBA00022619"/>
    </source>
</evidence>
<dbReference type="InterPro" id="IPR023366">
    <property type="entry name" value="ATP_synth_asu-like_sf"/>
</dbReference>
<evidence type="ECO:0000256" key="8">
    <source>
        <dbReference type="ARBA" id="ARBA00022737"/>
    </source>
</evidence>
<dbReference type="PROSITE" id="PS51177">
    <property type="entry name" value="LUMAZINE_BIND"/>
    <property type="match status" value="2"/>
</dbReference>
<evidence type="ECO:0000256" key="10">
    <source>
        <dbReference type="PROSITE-ProRule" id="PRU00524"/>
    </source>
</evidence>
<dbReference type="Pfam" id="PF00677">
    <property type="entry name" value="Lum_binding"/>
    <property type="match status" value="2"/>
</dbReference>
<evidence type="ECO:0000256" key="9">
    <source>
        <dbReference type="NCBIfam" id="TIGR00187"/>
    </source>
</evidence>
<keyword evidence="7 12" id="KW-0808">Transferase</keyword>
<evidence type="ECO:0000256" key="4">
    <source>
        <dbReference type="ARBA" id="ARBA00012827"/>
    </source>
</evidence>
<evidence type="ECO:0000256" key="3">
    <source>
        <dbReference type="ARBA" id="ARBA00004887"/>
    </source>
</evidence>
<feature type="repeat" description="Lumazine-binding" evidence="10">
    <location>
        <begin position="1"/>
        <end position="97"/>
    </location>
</feature>
<dbReference type="EC" id="2.5.1.9" evidence="4 9"/>
<comment type="function">
    <text evidence="2">Catalyzes the dismutation of two molecules of 6,7-dimethyl-8-ribityllumazine, resulting in the formation of riboflavin and 5-amino-6-(D-ribitylamino)uracil.</text>
</comment>
<keyword evidence="6" id="KW-0686">Riboflavin biosynthesis</keyword>
<dbReference type="PANTHER" id="PTHR21098:SF12">
    <property type="entry name" value="RIBOFLAVIN SYNTHASE"/>
    <property type="match status" value="1"/>
</dbReference>
<name>A0ABW4XUC1_9GAMM</name>
<dbReference type="EMBL" id="JBHUHT010000030">
    <property type="protein sequence ID" value="MFD2097903.1"/>
    <property type="molecule type" value="Genomic_DNA"/>
</dbReference>
<dbReference type="PANTHER" id="PTHR21098">
    <property type="entry name" value="RIBOFLAVIN SYNTHASE ALPHA CHAIN"/>
    <property type="match status" value="1"/>
</dbReference>
<dbReference type="InterPro" id="IPR026017">
    <property type="entry name" value="Lumazine-bd_dom"/>
</dbReference>
<dbReference type="InterPro" id="IPR017938">
    <property type="entry name" value="Riboflavin_synthase-like_b-brl"/>
</dbReference>
<dbReference type="NCBIfam" id="NF006767">
    <property type="entry name" value="PRK09289.1"/>
    <property type="match status" value="1"/>
</dbReference>
<dbReference type="InterPro" id="IPR001783">
    <property type="entry name" value="Lumazine-bd"/>
</dbReference>
<gene>
    <name evidence="12" type="ORF">ACFSJ3_18095</name>
</gene>
<evidence type="ECO:0000256" key="7">
    <source>
        <dbReference type="ARBA" id="ARBA00022679"/>
    </source>
</evidence>
<evidence type="ECO:0000313" key="13">
    <source>
        <dbReference type="Proteomes" id="UP001597380"/>
    </source>
</evidence>
<reference evidence="13" key="1">
    <citation type="journal article" date="2019" name="Int. J. Syst. Evol. Microbiol.">
        <title>The Global Catalogue of Microorganisms (GCM) 10K type strain sequencing project: providing services to taxonomists for standard genome sequencing and annotation.</title>
        <authorList>
            <consortium name="The Broad Institute Genomics Platform"/>
            <consortium name="The Broad Institute Genome Sequencing Center for Infectious Disease"/>
            <person name="Wu L."/>
            <person name="Ma J."/>
        </authorList>
    </citation>
    <scope>NUCLEOTIDE SEQUENCE [LARGE SCALE GENOMIC DNA]</scope>
    <source>
        <strain evidence="13">CGMCC 1.10992</strain>
    </source>
</reference>
<organism evidence="12 13">
    <name type="scientific">Corallincola platygyrae</name>
    <dbReference type="NCBI Taxonomy" id="1193278"/>
    <lineage>
        <taxon>Bacteria</taxon>
        <taxon>Pseudomonadati</taxon>
        <taxon>Pseudomonadota</taxon>
        <taxon>Gammaproteobacteria</taxon>
        <taxon>Alteromonadales</taxon>
        <taxon>Psychromonadaceae</taxon>
        <taxon>Corallincola</taxon>
    </lineage>
</organism>
<evidence type="ECO:0000259" key="11">
    <source>
        <dbReference type="PROSITE" id="PS51177"/>
    </source>
</evidence>
<dbReference type="NCBIfam" id="TIGR00187">
    <property type="entry name" value="ribE"/>
    <property type="match status" value="1"/>
</dbReference>
<dbReference type="Proteomes" id="UP001597380">
    <property type="component" value="Unassembled WGS sequence"/>
</dbReference>
<sequence length="221" mass="23439">MFTGIIEAVGHIRRVQPKGADVTLEIATGKLDLSDVKLGDSIASNGVCLTVVSLTSDSFSADLSTETLSRTGFSQLGKGAKVNLEKAVTPTTRLGGHLVSGHVDALAEVVSRESVGRAIEFWLEAPAHLARYITEKGSICVDGISLTVNAVDGARFKLTIVPHTADETTIQSFQAGTKVNLEVDQIARYLERLMMGDKVADSHSDSQGVSLESLARAGFLK</sequence>
<dbReference type="Gene3D" id="2.40.30.20">
    <property type="match status" value="2"/>
</dbReference>
<evidence type="ECO:0000256" key="5">
    <source>
        <dbReference type="ARBA" id="ARBA00013950"/>
    </source>
</evidence>
<evidence type="ECO:0000256" key="2">
    <source>
        <dbReference type="ARBA" id="ARBA00002803"/>
    </source>
</evidence>
<dbReference type="GO" id="GO:0004746">
    <property type="term" value="F:riboflavin synthase activity"/>
    <property type="evidence" value="ECO:0007669"/>
    <property type="project" value="UniProtKB-EC"/>
</dbReference>
<feature type="repeat" description="Lumazine-binding" evidence="10">
    <location>
        <begin position="98"/>
        <end position="194"/>
    </location>
</feature>
<evidence type="ECO:0000256" key="1">
    <source>
        <dbReference type="ARBA" id="ARBA00000968"/>
    </source>
</evidence>
<proteinExistence type="predicted"/>
<comment type="catalytic activity">
    <reaction evidence="1">
        <text>2 6,7-dimethyl-8-(1-D-ribityl)lumazine + H(+) = 5-amino-6-(D-ribitylamino)uracil + riboflavin</text>
        <dbReference type="Rhea" id="RHEA:20772"/>
        <dbReference type="ChEBI" id="CHEBI:15378"/>
        <dbReference type="ChEBI" id="CHEBI:15934"/>
        <dbReference type="ChEBI" id="CHEBI:57986"/>
        <dbReference type="ChEBI" id="CHEBI:58201"/>
        <dbReference type="EC" id="2.5.1.9"/>
    </reaction>
</comment>
<dbReference type="NCBIfam" id="NF009566">
    <property type="entry name" value="PRK13020.1"/>
    <property type="match status" value="1"/>
</dbReference>
<feature type="domain" description="Lumazine-binding" evidence="11">
    <location>
        <begin position="1"/>
        <end position="97"/>
    </location>
</feature>
<evidence type="ECO:0000313" key="12">
    <source>
        <dbReference type="EMBL" id="MFD2097903.1"/>
    </source>
</evidence>
<dbReference type="RefSeq" id="WP_345340042.1">
    <property type="nucleotide sequence ID" value="NZ_BAABLI010000013.1"/>
</dbReference>
<comment type="caution">
    <text evidence="12">The sequence shown here is derived from an EMBL/GenBank/DDBJ whole genome shotgun (WGS) entry which is preliminary data.</text>
</comment>
<dbReference type="PIRSF" id="PIRSF000498">
    <property type="entry name" value="Riboflavin_syn_A"/>
    <property type="match status" value="1"/>
</dbReference>